<evidence type="ECO:0000259" key="7">
    <source>
        <dbReference type="SMART" id="SM00269"/>
    </source>
</evidence>
<reference evidence="8 9" key="1">
    <citation type="journal article" date="2009" name="Nature">
        <title>The Sorghum bicolor genome and the diversification of grasses.</title>
        <authorList>
            <person name="Paterson A.H."/>
            <person name="Bowers J.E."/>
            <person name="Bruggmann R."/>
            <person name="Dubchak I."/>
            <person name="Grimwood J."/>
            <person name="Gundlach H."/>
            <person name="Haberer G."/>
            <person name="Hellsten U."/>
            <person name="Mitros T."/>
            <person name="Poliakov A."/>
            <person name="Schmutz J."/>
            <person name="Spannagl M."/>
            <person name="Tang H."/>
            <person name="Wang X."/>
            <person name="Wicker T."/>
            <person name="Bharti A.K."/>
            <person name="Chapman J."/>
            <person name="Feltus F.A."/>
            <person name="Gowik U."/>
            <person name="Grigoriev I.V."/>
            <person name="Lyons E."/>
            <person name="Maher C.A."/>
            <person name="Martis M."/>
            <person name="Narechania A."/>
            <person name="Otillar R.P."/>
            <person name="Penning B.W."/>
            <person name="Salamov A.A."/>
            <person name="Wang Y."/>
            <person name="Zhang L."/>
            <person name="Carpita N.C."/>
            <person name="Freeling M."/>
            <person name="Gingle A.R."/>
            <person name="Hash C.T."/>
            <person name="Keller B."/>
            <person name="Klein P."/>
            <person name="Kresovich S."/>
            <person name="McCann M.C."/>
            <person name="Ming R."/>
            <person name="Peterson D.G."/>
            <person name="Mehboob-ur-Rahman"/>
            <person name="Ware D."/>
            <person name="Westhoff P."/>
            <person name="Mayer K.F."/>
            <person name="Messing J."/>
            <person name="Rokhsar D.S."/>
        </authorList>
    </citation>
    <scope>NUCLEOTIDE SEQUENCE [LARGE SCALE GENOMIC DNA]</scope>
    <source>
        <strain evidence="9">cv. BTx623</strain>
    </source>
</reference>
<comment type="similarity">
    <text evidence="1 5">Belongs to the Bowman-Birk serine protease inhibitor family.</text>
</comment>
<dbReference type="InParanoid" id="C5Y7Y4"/>
<dbReference type="PANTHER" id="PTHR33479">
    <property type="entry name" value="BOWMAN-BIRK TYPE BRAN TRYPSIN INHIBITOR"/>
    <property type="match status" value="1"/>
</dbReference>
<evidence type="ECO:0000256" key="6">
    <source>
        <dbReference type="SAM" id="SignalP"/>
    </source>
</evidence>
<dbReference type="EMBL" id="CM000764">
    <property type="protein sequence ID" value="EES10253.1"/>
    <property type="molecule type" value="Genomic_DNA"/>
</dbReference>
<feature type="chain" id="PRO_5002957923" description="Bowman-Birk serine protease inhibitors family domain-containing protein" evidence="6">
    <location>
        <begin position="21"/>
        <end position="110"/>
    </location>
</feature>
<evidence type="ECO:0000256" key="1">
    <source>
        <dbReference type="ARBA" id="ARBA00008506"/>
    </source>
</evidence>
<organism evidence="8 9">
    <name type="scientific">Sorghum bicolor</name>
    <name type="common">Sorghum</name>
    <name type="synonym">Sorghum vulgare</name>
    <dbReference type="NCBI Taxonomy" id="4558"/>
    <lineage>
        <taxon>Eukaryota</taxon>
        <taxon>Viridiplantae</taxon>
        <taxon>Streptophyta</taxon>
        <taxon>Embryophyta</taxon>
        <taxon>Tracheophyta</taxon>
        <taxon>Spermatophyta</taxon>
        <taxon>Magnoliopsida</taxon>
        <taxon>Liliopsida</taxon>
        <taxon>Poales</taxon>
        <taxon>Poaceae</taxon>
        <taxon>PACMAD clade</taxon>
        <taxon>Panicoideae</taxon>
        <taxon>Andropogonodae</taxon>
        <taxon>Andropogoneae</taxon>
        <taxon>Sorghinae</taxon>
        <taxon>Sorghum</taxon>
    </lineage>
</organism>
<evidence type="ECO:0000256" key="2">
    <source>
        <dbReference type="ARBA" id="ARBA00022690"/>
    </source>
</evidence>
<keyword evidence="9" id="KW-1185">Reference proteome</keyword>
<dbReference type="Pfam" id="PF00228">
    <property type="entry name" value="Bowman-Birk_leg"/>
    <property type="match status" value="1"/>
</dbReference>
<name>C5Y7Y4_SORBI</name>
<dbReference type="SMART" id="SM00269">
    <property type="entry name" value="BowB"/>
    <property type="match status" value="1"/>
</dbReference>
<keyword evidence="3 5" id="KW-0722">Serine protease inhibitor</keyword>
<evidence type="ECO:0000313" key="9">
    <source>
        <dbReference type="Proteomes" id="UP000000768"/>
    </source>
</evidence>
<gene>
    <name evidence="8" type="ORF">SORBI_3005G215400</name>
</gene>
<dbReference type="Proteomes" id="UP000000768">
    <property type="component" value="Chromosome 5"/>
</dbReference>
<keyword evidence="2 5" id="KW-0646">Protease inhibitor</keyword>
<feature type="domain" description="Bowman-Birk serine protease inhibitors family" evidence="7">
    <location>
        <begin position="31"/>
        <end position="97"/>
    </location>
</feature>
<accession>C5Y7Y4</accession>
<dbReference type="Gramene" id="EES10253">
    <property type="protein sequence ID" value="EES10253"/>
    <property type="gene ID" value="SORBI_3005G215400"/>
</dbReference>
<dbReference type="CDD" id="cd00023">
    <property type="entry name" value="BBI"/>
    <property type="match status" value="1"/>
</dbReference>
<dbReference type="Gene3D" id="2.10.69.10">
    <property type="entry name" value="Cysteine Protease (Bromelain) Inhibitor, subunit H"/>
    <property type="match status" value="1"/>
</dbReference>
<reference evidence="9" key="2">
    <citation type="journal article" date="2018" name="Plant J.">
        <title>The Sorghum bicolor reference genome: improved assembly, gene annotations, a transcriptome atlas, and signatures of genome organization.</title>
        <authorList>
            <person name="McCormick R.F."/>
            <person name="Truong S.K."/>
            <person name="Sreedasyam A."/>
            <person name="Jenkins J."/>
            <person name="Shu S."/>
            <person name="Sims D."/>
            <person name="Kennedy M."/>
            <person name="Amirebrahimi M."/>
            <person name="Weers B.D."/>
            <person name="McKinley B."/>
            <person name="Mattison A."/>
            <person name="Morishige D.T."/>
            <person name="Grimwood J."/>
            <person name="Schmutz J."/>
            <person name="Mullet J.E."/>
        </authorList>
    </citation>
    <scope>NUCLEOTIDE SEQUENCE [LARGE SCALE GENOMIC DNA]</scope>
    <source>
        <strain evidence="9">cv. BTx623</strain>
    </source>
</reference>
<proteinExistence type="inferred from homology"/>
<dbReference type="SUPFAM" id="SSF57247">
    <property type="entry name" value="Bowman-Birk inhibitor, BBI"/>
    <property type="match status" value="1"/>
</dbReference>
<keyword evidence="6" id="KW-0732">Signal</keyword>
<dbReference type="OMA" id="CRCNDIS"/>
<dbReference type="GO" id="GO:0004867">
    <property type="term" value="F:serine-type endopeptidase inhibitor activity"/>
    <property type="evidence" value="ECO:0007669"/>
    <property type="project" value="UniProtKB-KW"/>
</dbReference>
<dbReference type="InterPro" id="IPR035995">
    <property type="entry name" value="Bowman-Birk_prot_inh"/>
</dbReference>
<keyword evidence="4" id="KW-1015">Disulfide bond</keyword>
<protein>
    <recommendedName>
        <fullName evidence="7">Bowman-Birk serine protease inhibitors family domain-containing protein</fullName>
    </recommendedName>
</protein>
<evidence type="ECO:0000313" key="8">
    <source>
        <dbReference type="EMBL" id="EES10253.1"/>
    </source>
</evidence>
<feature type="signal peptide" evidence="6">
    <location>
        <begin position="1"/>
        <end position="20"/>
    </location>
</feature>
<evidence type="ECO:0000256" key="5">
    <source>
        <dbReference type="RuleBase" id="RU003856"/>
    </source>
</evidence>
<dbReference type="GO" id="GO:0005576">
    <property type="term" value="C:extracellular region"/>
    <property type="evidence" value="ECO:0007669"/>
    <property type="project" value="InterPro"/>
</dbReference>
<evidence type="ECO:0000256" key="4">
    <source>
        <dbReference type="ARBA" id="ARBA00023157"/>
    </source>
</evidence>
<dbReference type="OrthoDB" id="668211at2759"/>
<dbReference type="PANTHER" id="PTHR33479:SF13">
    <property type="entry name" value="BOWMAN-BIRK TYPE TRYPSIN INHIBITOR"/>
    <property type="match status" value="1"/>
</dbReference>
<dbReference type="InterPro" id="IPR000877">
    <property type="entry name" value="Prot_inh_BBI"/>
</dbReference>
<dbReference type="HOGENOM" id="CLU_117848_1_0_1"/>
<dbReference type="AlphaFoldDB" id="C5Y7Y4"/>
<evidence type="ECO:0000256" key="3">
    <source>
        <dbReference type="ARBA" id="ARBA00022900"/>
    </source>
</evidence>
<sequence length="110" mass="11678">MRSQVILVVVTLALLGVLAALPLGEGSSWPCCDNCGICNRMIPPKCRCNDISPHGCHPKCNKCVTNTLTAAGDDDGTGPVRAYYCADMITNFCKRRCSPAPAAAFLGEVF</sequence>
<dbReference type="KEGG" id="sbi:8083095"/>